<dbReference type="GO" id="GO:0006487">
    <property type="term" value="P:protein N-linked glycosylation"/>
    <property type="evidence" value="ECO:0007669"/>
    <property type="project" value="TreeGrafter"/>
</dbReference>
<proteinExistence type="predicted"/>
<dbReference type="GO" id="GO:0046921">
    <property type="term" value="F:alpha-(1-&gt;6)-fucosyltransferase activity"/>
    <property type="evidence" value="ECO:0007669"/>
    <property type="project" value="TreeGrafter"/>
</dbReference>
<evidence type="ECO:0000313" key="2">
    <source>
        <dbReference type="Proteomes" id="UP001515480"/>
    </source>
</evidence>
<evidence type="ECO:0000313" key="1">
    <source>
        <dbReference type="EMBL" id="KAL1526327.1"/>
    </source>
</evidence>
<dbReference type="Proteomes" id="UP001515480">
    <property type="component" value="Unassembled WGS sequence"/>
</dbReference>
<dbReference type="AlphaFoldDB" id="A0AB34JYY7"/>
<accession>A0AB34JYY7</accession>
<dbReference type="PANTHER" id="PTHR13132:SF29">
    <property type="entry name" value="ALPHA-(1,6)-FUCOSYLTRANSFERASE"/>
    <property type="match status" value="1"/>
</dbReference>
<dbReference type="PANTHER" id="PTHR13132">
    <property type="entry name" value="ALPHA- 1,6 -FUCOSYLTRANSFERASE"/>
    <property type="match status" value="1"/>
</dbReference>
<evidence type="ECO:0008006" key="3">
    <source>
        <dbReference type="Google" id="ProtNLM"/>
    </source>
</evidence>
<organism evidence="1 2">
    <name type="scientific">Prymnesium parvum</name>
    <name type="common">Toxic golden alga</name>
    <dbReference type="NCBI Taxonomy" id="97485"/>
    <lineage>
        <taxon>Eukaryota</taxon>
        <taxon>Haptista</taxon>
        <taxon>Haptophyta</taxon>
        <taxon>Prymnesiophyceae</taxon>
        <taxon>Prymnesiales</taxon>
        <taxon>Prymnesiaceae</taxon>
        <taxon>Prymnesium</taxon>
    </lineage>
</organism>
<name>A0AB34JYY7_PRYPA</name>
<sequence length="455" mass="50437">MACPRVSYYPALVASPPRADQSPLETLSDDHPCTTPADASSAGLAFDGKGCVDLGAGEDSSPWHPMAFLPSRESQPSVRAEARASELRSLLRDAQFSSRLCSLPTPHILPVSVFPLIGFGQTLEFLNLAVSQAASMGRMLVLGRYSSFAWTSAWYCGDERSLRCYFNLSLCCADSTFDSHIERGAERIKLKGLQRMENGKQPDLRGGDRAVRKGALGITRKGGALPGNHRAIRMASFDMYGSLWLTGQVSQFVFSTMWPAVRREVSRRRNASSIPSGELDMIGMHVRRGDSCALRSRYCPTNRTEAYFLKAATLRAAYGVNKLLVATDDPVAAEMCGNRPLGFHCFAMPMNRERFQAFTSIELRVAKEERQCNNKNCRRNPLSGSRLALNTLTDIDMLADCRFLVVNLRASISRLALSMAVARRRRHVPFISVQWPWEYRPGPKHGLSGQYARGK</sequence>
<dbReference type="Gene3D" id="3.40.50.11350">
    <property type="match status" value="1"/>
</dbReference>
<protein>
    <recommendedName>
        <fullName evidence="3">GT23 domain-containing protein</fullName>
    </recommendedName>
</protein>
<comment type="caution">
    <text evidence="1">The sequence shown here is derived from an EMBL/GenBank/DDBJ whole genome shotgun (WGS) entry which is preliminary data.</text>
</comment>
<reference evidence="1 2" key="1">
    <citation type="journal article" date="2024" name="Science">
        <title>Giant polyketide synthase enzymes in the biosynthesis of giant marine polyether toxins.</title>
        <authorList>
            <person name="Fallon T.R."/>
            <person name="Shende V.V."/>
            <person name="Wierzbicki I.H."/>
            <person name="Pendleton A.L."/>
            <person name="Watervoot N.F."/>
            <person name="Auber R.P."/>
            <person name="Gonzalez D.J."/>
            <person name="Wisecaver J.H."/>
            <person name="Moore B.S."/>
        </authorList>
    </citation>
    <scope>NUCLEOTIDE SEQUENCE [LARGE SCALE GENOMIC DNA]</scope>
    <source>
        <strain evidence="1 2">12B1</strain>
    </source>
</reference>
<gene>
    <name evidence="1" type="ORF">AB1Y20_015041</name>
</gene>
<dbReference type="EMBL" id="JBGBPQ010000003">
    <property type="protein sequence ID" value="KAL1526327.1"/>
    <property type="molecule type" value="Genomic_DNA"/>
</dbReference>
<keyword evidence="2" id="KW-1185">Reference proteome</keyword>